<dbReference type="EMBL" id="NIQC01000008">
    <property type="protein sequence ID" value="OWZ84104.1"/>
    <property type="molecule type" value="Genomic_DNA"/>
</dbReference>
<dbReference type="InterPro" id="IPR016024">
    <property type="entry name" value="ARM-type_fold"/>
</dbReference>
<dbReference type="AlphaFoldDB" id="A0A226C0I3"/>
<dbReference type="SMART" id="SM00567">
    <property type="entry name" value="EZ_HEAT"/>
    <property type="match status" value="2"/>
</dbReference>
<dbReference type="SUPFAM" id="SSF48371">
    <property type="entry name" value="ARM repeat"/>
    <property type="match status" value="1"/>
</dbReference>
<keyword evidence="2" id="KW-1185">Reference proteome</keyword>
<proteinExistence type="predicted"/>
<dbReference type="Gene3D" id="1.25.10.10">
    <property type="entry name" value="Leucine-rich Repeat Variant"/>
    <property type="match status" value="1"/>
</dbReference>
<sequence length="497" mass="57275">MLDQIPKKMCSLIPEKNEVGQKLDLIKHDAVVISFKEGYEIKQVINSEGEPCVYVLLHEEENEEALTNVDSQLVISRYSQELVELHAEIFDDTDTYFTFNLIFHHNEINHLYMLRWIAKYGFLKTVFIKGCNDESFQIVGQQQLYVPKYFRIQMVHYIQKGMLFRGLKKDGHCTLDGVKDLLSSSGWSYQFDMDILGEEIGADIAIEYVYSVLLDLLNDLKNDDRFNSLNFLCWHCEKDLMGSRDLSVPGYILMITPMYDNEIYIPEHGQDVFATELQKIPGYIRQEGCHPLNEKAQPTIFFDNGSIYQVDLIDQDTSEELQKIQRLCSNESIDELDNALKDYEKLTWKEIDSATHFILKTFEEKSEPFFLKALNSNRYVTQSGAIKALGLLQSKEAITPISKFLEKQSKQTILAQIALANIGEESLNRLRRILREKNAVSRENAIKTLGMIGTKKSLAIIEKFKEDKSKKVREAVNFSNTGLDYPDLANVDLRDYS</sequence>
<dbReference type="RefSeq" id="WP_089023237.1">
    <property type="nucleotide sequence ID" value="NZ_NIQC01000008.1"/>
</dbReference>
<evidence type="ECO:0000313" key="1">
    <source>
        <dbReference type="EMBL" id="OWZ84104.1"/>
    </source>
</evidence>
<dbReference type="InterPro" id="IPR011989">
    <property type="entry name" value="ARM-like"/>
</dbReference>
<gene>
    <name evidence="1" type="ORF">CDO51_05155</name>
</gene>
<reference evidence="1 2" key="1">
    <citation type="submission" date="2017-06" db="EMBL/GenBank/DDBJ databases">
        <title>Draft Genome Sequence of Natranaerobius trueperi halophilic, alkalithermophilic bacteria from soda lakes.</title>
        <authorList>
            <person name="Zhao B."/>
        </authorList>
    </citation>
    <scope>NUCLEOTIDE SEQUENCE [LARGE SCALE GENOMIC DNA]</scope>
    <source>
        <strain evidence="1 2">DSM 18760</strain>
    </source>
</reference>
<accession>A0A226C0I3</accession>
<evidence type="ECO:0008006" key="3">
    <source>
        <dbReference type="Google" id="ProtNLM"/>
    </source>
</evidence>
<protein>
    <recommendedName>
        <fullName evidence="3">HEAT repeat domain-containing protein</fullName>
    </recommendedName>
</protein>
<dbReference type="OrthoDB" id="1706421at2"/>
<dbReference type="InterPro" id="IPR004155">
    <property type="entry name" value="PBS_lyase_HEAT"/>
</dbReference>
<name>A0A226C0I3_9FIRM</name>
<comment type="caution">
    <text evidence="1">The sequence shown here is derived from an EMBL/GenBank/DDBJ whole genome shotgun (WGS) entry which is preliminary data.</text>
</comment>
<evidence type="ECO:0000313" key="2">
    <source>
        <dbReference type="Proteomes" id="UP000214588"/>
    </source>
</evidence>
<dbReference type="Proteomes" id="UP000214588">
    <property type="component" value="Unassembled WGS sequence"/>
</dbReference>
<organism evidence="1 2">
    <name type="scientific">Natranaerobius trueperi</name>
    <dbReference type="NCBI Taxonomy" id="759412"/>
    <lineage>
        <taxon>Bacteria</taxon>
        <taxon>Bacillati</taxon>
        <taxon>Bacillota</taxon>
        <taxon>Clostridia</taxon>
        <taxon>Natranaerobiales</taxon>
        <taxon>Natranaerobiaceae</taxon>
        <taxon>Natranaerobius</taxon>
    </lineage>
</organism>